<feature type="repeat" description="WD" evidence="5">
    <location>
        <begin position="100"/>
        <end position="130"/>
    </location>
</feature>
<keyword evidence="3 5" id="KW-0853">WD repeat</keyword>
<dbReference type="InterPro" id="IPR038122">
    <property type="entry name" value="PFU_sf"/>
</dbReference>
<dbReference type="PROSITE" id="PS51394">
    <property type="entry name" value="PFU"/>
    <property type="match status" value="1"/>
</dbReference>
<dbReference type="GO" id="GO:0010992">
    <property type="term" value="P:ubiquitin recycling"/>
    <property type="evidence" value="ECO:0007669"/>
    <property type="project" value="EnsemblFungi"/>
</dbReference>
<dbReference type="RefSeq" id="XP_003671034.2">
    <property type="nucleotide sequence ID" value="XM_003670986.2"/>
</dbReference>
<dbReference type="SMART" id="SM00320">
    <property type="entry name" value="WD40"/>
    <property type="match status" value="6"/>
</dbReference>
<dbReference type="EMBL" id="HE580273">
    <property type="protein sequence ID" value="CCD25791.2"/>
    <property type="molecule type" value="Genomic_DNA"/>
</dbReference>
<feature type="domain" description="PUL" evidence="7">
    <location>
        <begin position="471"/>
        <end position="722"/>
    </location>
</feature>
<evidence type="ECO:0000256" key="5">
    <source>
        <dbReference type="PROSITE-ProRule" id="PRU00221"/>
    </source>
</evidence>
<dbReference type="AlphaFoldDB" id="G0WDD0"/>
<evidence type="ECO:0000256" key="1">
    <source>
        <dbReference type="ARBA" id="ARBA00004496"/>
    </source>
</evidence>
<dbReference type="GO" id="GO:0036435">
    <property type="term" value="F:K48-linked polyubiquitin modification-dependent protein binding"/>
    <property type="evidence" value="ECO:0007669"/>
    <property type="project" value="EnsemblFungi"/>
</dbReference>
<name>G0WDD0_NAUDC</name>
<dbReference type="OrthoDB" id="10265988at2759"/>
<dbReference type="STRING" id="1071378.G0WDD0"/>
<evidence type="ECO:0000313" key="9">
    <source>
        <dbReference type="Proteomes" id="UP000000689"/>
    </source>
</evidence>
<dbReference type="Gene3D" id="2.130.10.10">
    <property type="entry name" value="YVTN repeat-like/Quinoprotein amine dehydrogenase"/>
    <property type="match status" value="1"/>
</dbReference>
<dbReference type="SUPFAM" id="SSF50978">
    <property type="entry name" value="WD40 repeat-like"/>
    <property type="match status" value="1"/>
</dbReference>
<organism evidence="8 9">
    <name type="scientific">Naumovozyma dairenensis (strain ATCC 10597 / BCRC 20456 / CBS 421 / NBRC 0211 / NRRL Y-12639)</name>
    <name type="common">Saccharomyces dairenensis</name>
    <dbReference type="NCBI Taxonomy" id="1071378"/>
    <lineage>
        <taxon>Eukaryota</taxon>
        <taxon>Fungi</taxon>
        <taxon>Dikarya</taxon>
        <taxon>Ascomycota</taxon>
        <taxon>Saccharomycotina</taxon>
        <taxon>Saccharomycetes</taxon>
        <taxon>Saccharomycetales</taxon>
        <taxon>Saccharomycetaceae</taxon>
        <taxon>Naumovozyma</taxon>
    </lineage>
</organism>
<dbReference type="GO" id="GO:0043130">
    <property type="term" value="F:ubiquitin binding"/>
    <property type="evidence" value="ECO:0007669"/>
    <property type="project" value="EnsemblFungi"/>
</dbReference>
<dbReference type="Gene3D" id="3.10.20.870">
    <property type="entry name" value="PFU (PLAA family ubiquitin binding), C-terminal domain"/>
    <property type="match status" value="1"/>
</dbReference>
<dbReference type="InterPro" id="IPR001680">
    <property type="entry name" value="WD40_rpt"/>
</dbReference>
<feature type="repeat" description="WD" evidence="5">
    <location>
        <begin position="223"/>
        <end position="264"/>
    </location>
</feature>
<dbReference type="InterPro" id="IPR015943">
    <property type="entry name" value="WD40/YVTN_repeat-like_dom_sf"/>
</dbReference>
<dbReference type="Pfam" id="PF00400">
    <property type="entry name" value="WD40"/>
    <property type="match status" value="4"/>
</dbReference>
<dbReference type="GO" id="GO:0034517">
    <property type="term" value="P:ribophagy"/>
    <property type="evidence" value="ECO:0007669"/>
    <property type="project" value="EnsemblFungi"/>
</dbReference>
<keyword evidence="4" id="KW-0677">Repeat</keyword>
<dbReference type="OMA" id="STIMVKN"/>
<evidence type="ECO:0008006" key="10">
    <source>
        <dbReference type="Google" id="ProtNLM"/>
    </source>
</evidence>
<dbReference type="Proteomes" id="UP000000689">
    <property type="component" value="Chromosome 7"/>
</dbReference>
<dbReference type="GO" id="GO:0140036">
    <property type="term" value="F:ubiquitin-modified protein reader activity"/>
    <property type="evidence" value="ECO:0007669"/>
    <property type="project" value="EnsemblFungi"/>
</dbReference>
<dbReference type="GeneID" id="11497187"/>
<dbReference type="KEGG" id="ndi:NDAI_0G00150"/>
<dbReference type="InterPro" id="IPR036322">
    <property type="entry name" value="WD40_repeat_dom_sf"/>
</dbReference>
<evidence type="ECO:0000256" key="2">
    <source>
        <dbReference type="ARBA" id="ARBA00022490"/>
    </source>
</evidence>
<dbReference type="PANTHER" id="PTHR19849:SF0">
    <property type="entry name" value="PHOSPHOLIPASE A-2-ACTIVATING PROTEIN"/>
    <property type="match status" value="1"/>
</dbReference>
<evidence type="ECO:0000259" key="6">
    <source>
        <dbReference type="PROSITE" id="PS51394"/>
    </source>
</evidence>
<feature type="repeat" description="WD" evidence="5">
    <location>
        <begin position="10"/>
        <end position="40"/>
    </location>
</feature>
<dbReference type="GO" id="GO:0070314">
    <property type="term" value="P:G1 to G0 transition"/>
    <property type="evidence" value="ECO:0007669"/>
    <property type="project" value="EnsemblFungi"/>
</dbReference>
<keyword evidence="9" id="KW-1185">Reference proteome</keyword>
<dbReference type="PROSITE" id="PS50294">
    <property type="entry name" value="WD_REPEATS_REGION"/>
    <property type="match status" value="1"/>
</dbReference>
<dbReference type="CDD" id="cd00200">
    <property type="entry name" value="WD40"/>
    <property type="match status" value="1"/>
</dbReference>
<dbReference type="InterPro" id="IPR013535">
    <property type="entry name" value="PUL_dom"/>
</dbReference>
<dbReference type="eggNOG" id="KOG0301">
    <property type="taxonomic scope" value="Eukaryota"/>
</dbReference>
<reference evidence="8 9" key="1">
    <citation type="journal article" date="2011" name="Proc. Natl. Acad. Sci. U.S.A.">
        <title>Evolutionary erosion of yeast sex chromosomes by mating-type switching accidents.</title>
        <authorList>
            <person name="Gordon J.L."/>
            <person name="Armisen D."/>
            <person name="Proux-Wera E."/>
            <person name="Oheigeartaigh S.S."/>
            <person name="Byrne K.P."/>
            <person name="Wolfe K.H."/>
        </authorList>
    </citation>
    <scope>NUCLEOTIDE SEQUENCE [LARGE SCALE GENOMIC DNA]</scope>
    <source>
        <strain evidence="9">ATCC 10597 / BCRC 20456 / CBS 421 / NBRC 0211 / NRRL Y-12639</strain>
    </source>
</reference>
<dbReference type="PROSITE" id="PS50082">
    <property type="entry name" value="WD_REPEATS_2"/>
    <property type="match status" value="4"/>
</dbReference>
<comment type="subcellular location">
    <subcellularLocation>
        <location evidence="1">Cytoplasm</location>
    </subcellularLocation>
</comment>
<feature type="repeat" description="WD" evidence="5">
    <location>
        <begin position="138"/>
        <end position="171"/>
    </location>
</feature>
<dbReference type="InterPro" id="IPR015155">
    <property type="entry name" value="PFU"/>
</dbReference>
<evidence type="ECO:0000256" key="3">
    <source>
        <dbReference type="ARBA" id="ARBA00022574"/>
    </source>
</evidence>
<dbReference type="Pfam" id="PF08324">
    <property type="entry name" value="PUL"/>
    <property type="match status" value="1"/>
</dbReference>
<dbReference type="GO" id="GO:0072671">
    <property type="term" value="P:mitochondria-associated ubiquitin-dependent protein catabolic process"/>
    <property type="evidence" value="ECO:0007669"/>
    <property type="project" value="EnsemblFungi"/>
</dbReference>
<dbReference type="GO" id="GO:0032473">
    <property type="term" value="C:cytoplasmic side of mitochondrial outer membrane"/>
    <property type="evidence" value="ECO:0007669"/>
    <property type="project" value="EnsemblFungi"/>
</dbReference>
<protein>
    <recommendedName>
        <fullName evidence="10">Protein DOA1</fullName>
    </recommendedName>
</protein>
<proteinExistence type="predicted"/>
<dbReference type="GO" id="GO:0006303">
    <property type="term" value="P:double-strand break repair via nonhomologous end joining"/>
    <property type="evidence" value="ECO:0007669"/>
    <property type="project" value="EnsemblFungi"/>
</dbReference>
<dbReference type="GO" id="GO:0005634">
    <property type="term" value="C:nucleus"/>
    <property type="evidence" value="ECO:0007669"/>
    <property type="project" value="EnsemblFungi"/>
</dbReference>
<evidence type="ECO:0000259" key="7">
    <source>
        <dbReference type="PROSITE" id="PS51396"/>
    </source>
</evidence>
<dbReference type="Gene3D" id="1.25.10.10">
    <property type="entry name" value="Leucine-rich Repeat Variant"/>
    <property type="match status" value="1"/>
</dbReference>
<evidence type="ECO:0000313" key="8">
    <source>
        <dbReference type="EMBL" id="CCD25791.2"/>
    </source>
</evidence>
<accession>G0WDD0</accession>
<dbReference type="Pfam" id="PF09070">
    <property type="entry name" value="PFU"/>
    <property type="match status" value="1"/>
</dbReference>
<dbReference type="GO" id="GO:0044877">
    <property type="term" value="F:protein-containing complex binding"/>
    <property type="evidence" value="ECO:0007669"/>
    <property type="project" value="EnsemblFungi"/>
</dbReference>
<sequence length="722" mass="80874">MSTYQLRATLRGHRQDVKDVVAIDDTKIASVSRDGTVRLWTNDPNDPTNWSDTILATNEKYLNALTYDEERGIIFYSGQDSIVNGVLLSSNLEEDPIFTLVGHESNVCSLEMSNETLVSGSWDKTAKVWQNGSLKYDLKGHEASVWCAKSFPGVENKYVSVSADQTIKIWENNVAIKTLGGIHTDVIRRVEISKSNPNEIITCSNDSTIKLSNIESGEIIRNWCGHESFVYSVKQFNLSNDLVSCGEDRSVIIWDSNNSGPKQVIKLPAVSIWSIDILPNDDIIIGSSDQLIRIFTKNETRMASPEAMKELAEEVSKISINAQTMGFDESKVSPYEVLNAPGKKEGQVVVVRAPTGALEAHLYSSNHWSKVGDVVGSGGATGNDQKTEYEGKLYDYVFDVDIQEGVPPLKLPINVSDNPYTVADHFIAKYELSPSYKNDIVNFILKNTNGMSFDEVPTELNKNTETDKKWKILPIKTYLSLRNYNADSIFNGIVKFNSKEKTFDDEQIATIGADLQDADENWEALYSYAVIIRSKWENKTPAYDILRLIVQKLPAAVNLAEFVEEGLGNKSISIVMLTVRMLANCFENQIWGLELMSSNKVYESIFETIDVNFENATKKQAQNLALAVSTLILNYSVRVVQSGTEKLDIGPVVIEAMNTKYAPLEEYQENEEAAYRLVVAYGNFATVEPTLRHFAKSISWLLNVKKMYGIIPRFKDIFDDLD</sequence>
<keyword evidence="2" id="KW-0963">Cytoplasm</keyword>
<gene>
    <name evidence="8" type="primary">NDAI0G00150</name>
    <name evidence="8" type="ordered locus">NDAI_0G00150</name>
</gene>
<dbReference type="HOGENOM" id="CLU_011791_2_0_1"/>
<evidence type="ECO:0000256" key="4">
    <source>
        <dbReference type="ARBA" id="ARBA00022737"/>
    </source>
</evidence>
<feature type="domain" description="PFU" evidence="6">
    <location>
        <begin position="360"/>
        <end position="458"/>
    </location>
</feature>
<dbReference type="PANTHER" id="PTHR19849">
    <property type="entry name" value="PHOSPHOLIPASE A-2-ACTIVATING PROTEIN"/>
    <property type="match status" value="1"/>
</dbReference>
<dbReference type="PROSITE" id="PS51396">
    <property type="entry name" value="PUL"/>
    <property type="match status" value="1"/>
</dbReference>
<dbReference type="InterPro" id="IPR011989">
    <property type="entry name" value="ARM-like"/>
</dbReference>